<sequence length="243" mass="27169">MSILRTIAAWGLCLAWMSAPVAQARVVSAHAIPVAPWSFPETPGQGVVPEYLKAMAEAAGMPIEVQTIPYLRVMQGMKDGSTELTMLIPDDSRDAVGMRLCVLTHLQAGVVYKYSRYPKLLESGDLASKRVGVPRGSNALDQLHAATRFERYPIESVEQGLRMLALDRLDATYVPSPGREMLLQQARLSPDEYRFLEVTTHPLVLYVSRRSALAKESEKLAQLRQLCEGVLRKTMEQLIQRYR</sequence>
<dbReference type="SUPFAM" id="SSF53850">
    <property type="entry name" value="Periplasmic binding protein-like II"/>
    <property type="match status" value="1"/>
</dbReference>
<organism evidence="2 3">
    <name type="scientific">Parachitinimonas caeni</name>
    <dbReference type="NCBI Taxonomy" id="3031301"/>
    <lineage>
        <taxon>Bacteria</taxon>
        <taxon>Pseudomonadati</taxon>
        <taxon>Pseudomonadota</taxon>
        <taxon>Betaproteobacteria</taxon>
        <taxon>Neisseriales</taxon>
        <taxon>Chitinibacteraceae</taxon>
        <taxon>Parachitinimonas</taxon>
    </lineage>
</organism>
<evidence type="ECO:0000256" key="1">
    <source>
        <dbReference type="SAM" id="SignalP"/>
    </source>
</evidence>
<keyword evidence="3" id="KW-1185">Reference proteome</keyword>
<name>A0ABT7DUY1_9NEIS</name>
<evidence type="ECO:0000313" key="2">
    <source>
        <dbReference type="EMBL" id="MDK2122935.1"/>
    </source>
</evidence>
<proteinExistence type="predicted"/>
<keyword evidence="1" id="KW-0732">Signal</keyword>
<reference evidence="2" key="1">
    <citation type="submission" date="2023-03" db="EMBL/GenBank/DDBJ databases">
        <title>Chitinimonas shenzhenensis gen. nov., sp. nov., a novel member of family Burkholderiaceae isolated from activated sludge collected in Shen Zhen, China.</title>
        <authorList>
            <person name="Wang X."/>
        </authorList>
    </citation>
    <scope>NUCLEOTIDE SEQUENCE</scope>
    <source>
        <strain evidence="2">DQS-5</strain>
    </source>
</reference>
<feature type="signal peptide" evidence="1">
    <location>
        <begin position="1"/>
        <end position="24"/>
    </location>
</feature>
<accession>A0ABT7DUY1</accession>
<dbReference type="EMBL" id="JARRAF010000002">
    <property type="protein sequence ID" value="MDK2122935.1"/>
    <property type="molecule type" value="Genomic_DNA"/>
</dbReference>
<dbReference type="Proteomes" id="UP001172778">
    <property type="component" value="Unassembled WGS sequence"/>
</dbReference>
<gene>
    <name evidence="2" type="ORF">PZA18_02590</name>
</gene>
<comment type="caution">
    <text evidence="2">The sequence shown here is derived from an EMBL/GenBank/DDBJ whole genome shotgun (WGS) entry which is preliminary data.</text>
</comment>
<feature type="chain" id="PRO_5045250988" evidence="1">
    <location>
        <begin position="25"/>
        <end position="243"/>
    </location>
</feature>
<protein>
    <submittedName>
        <fullName evidence="2">Transporter substrate-binding domain-containing protein</fullName>
    </submittedName>
</protein>
<dbReference type="Gene3D" id="3.40.190.10">
    <property type="entry name" value="Periplasmic binding protein-like II"/>
    <property type="match status" value="2"/>
</dbReference>
<evidence type="ECO:0000313" key="3">
    <source>
        <dbReference type="Proteomes" id="UP001172778"/>
    </source>
</evidence>
<dbReference type="RefSeq" id="WP_284099222.1">
    <property type="nucleotide sequence ID" value="NZ_JARRAF010000002.1"/>
</dbReference>